<organism evidence="11 12">
    <name type="scientific">Alosa alosa</name>
    <name type="common">allis shad</name>
    <dbReference type="NCBI Taxonomy" id="278164"/>
    <lineage>
        <taxon>Eukaryota</taxon>
        <taxon>Metazoa</taxon>
        <taxon>Chordata</taxon>
        <taxon>Craniata</taxon>
        <taxon>Vertebrata</taxon>
        <taxon>Euteleostomi</taxon>
        <taxon>Actinopterygii</taxon>
        <taxon>Neopterygii</taxon>
        <taxon>Teleostei</taxon>
        <taxon>Clupei</taxon>
        <taxon>Clupeiformes</taxon>
        <taxon>Clupeoidei</taxon>
        <taxon>Clupeidae</taxon>
        <taxon>Alosa</taxon>
    </lineage>
</organism>
<feature type="region of interest" description="Domain B" evidence="10">
    <location>
        <begin position="201"/>
        <end position="311"/>
    </location>
</feature>
<evidence type="ECO:0000256" key="8">
    <source>
        <dbReference type="ARBA" id="ARBA00023004"/>
    </source>
</evidence>
<dbReference type="InterPro" id="IPR010329">
    <property type="entry name" value="3hydroanth_dOase"/>
</dbReference>
<evidence type="ECO:0000313" key="12">
    <source>
        <dbReference type="Proteomes" id="UP000823561"/>
    </source>
</evidence>
<evidence type="ECO:0000256" key="1">
    <source>
        <dbReference type="ARBA" id="ARBA00001954"/>
    </source>
</evidence>
<dbReference type="EMBL" id="JADWDJ010000018">
    <property type="protein sequence ID" value="KAG5266716.1"/>
    <property type="molecule type" value="Genomic_DNA"/>
</dbReference>
<dbReference type="GO" id="GO:0005737">
    <property type="term" value="C:cytoplasm"/>
    <property type="evidence" value="ECO:0007669"/>
    <property type="project" value="UniProtKB-SubCell"/>
</dbReference>
<name>A0AAV6FYC9_9TELE</name>
<keyword evidence="8" id="KW-0408">Iron</keyword>
<protein>
    <recommendedName>
        <fullName evidence="10">3-hydroxyanthranilate 3,4-dioxygenase</fullName>
        <ecNumber evidence="10">1.13.11.6</ecNumber>
    </recommendedName>
    <alternativeName>
        <fullName evidence="10">3-hydroxyanthranilate oxygenase</fullName>
        <shortName evidence="10">3-HAO</shortName>
    </alternativeName>
    <alternativeName>
        <fullName evidence="10">3-hydroxyanthranilic acid dioxygenase</fullName>
        <shortName evidence="10">HAD</shortName>
    </alternativeName>
</protein>
<comment type="similarity">
    <text evidence="10">Belongs to the 3-HAO family.</text>
</comment>
<evidence type="ECO:0000256" key="5">
    <source>
        <dbReference type="ARBA" id="ARBA00022723"/>
    </source>
</evidence>
<dbReference type="GO" id="GO:0019805">
    <property type="term" value="P:quinolinate biosynthetic process"/>
    <property type="evidence" value="ECO:0007669"/>
    <property type="project" value="UniProtKB-UniRule"/>
</dbReference>
<dbReference type="CDD" id="cd06123">
    <property type="entry name" value="cupin_HAO"/>
    <property type="match status" value="1"/>
</dbReference>
<feature type="binding site" evidence="10">
    <location>
        <position position="92"/>
    </location>
    <ligand>
        <name>substrate</name>
    </ligand>
</feature>
<dbReference type="InterPro" id="IPR011051">
    <property type="entry name" value="RmlC_Cupin_sf"/>
</dbReference>
<dbReference type="PANTHER" id="PTHR15497">
    <property type="entry name" value="3-HYDROXYANTHRANILATE 3,4-DIOXYGENASE"/>
    <property type="match status" value="1"/>
</dbReference>
<dbReference type="GO" id="GO:0006569">
    <property type="term" value="P:L-tryptophan catabolic process"/>
    <property type="evidence" value="ECO:0007669"/>
    <property type="project" value="UniProtKB-UniRule"/>
</dbReference>
<keyword evidence="6 10" id="KW-0223">Dioxygenase</keyword>
<keyword evidence="3 10" id="KW-0963">Cytoplasm</keyword>
<evidence type="ECO:0000256" key="4">
    <source>
        <dbReference type="ARBA" id="ARBA00022642"/>
    </source>
</evidence>
<dbReference type="FunFam" id="2.60.120.10:FF:000077">
    <property type="entry name" value="3-hydroxyanthranilate 3,4-dioxygenase"/>
    <property type="match status" value="1"/>
</dbReference>
<comment type="pathway">
    <text evidence="10">Cofactor biosynthesis; NAD(+) biosynthesis; quinolinate from L-kynurenine: step 3/3.</text>
</comment>
<feature type="binding site" evidence="10">
    <location>
        <position position="121"/>
    </location>
    <ligand>
        <name>substrate</name>
    </ligand>
</feature>
<evidence type="ECO:0000256" key="6">
    <source>
        <dbReference type="ARBA" id="ARBA00022964"/>
    </source>
</evidence>
<keyword evidence="4 10" id="KW-0662">Pyridine nucleotide biosynthesis</keyword>
<reference evidence="11" key="1">
    <citation type="submission" date="2020-10" db="EMBL/GenBank/DDBJ databases">
        <title>Chromosome-scale genome assembly of the Allis shad, Alosa alosa.</title>
        <authorList>
            <person name="Margot Z."/>
            <person name="Christophe K."/>
            <person name="Cabau C."/>
            <person name="Louis A."/>
            <person name="Berthelot C."/>
            <person name="Parey E."/>
            <person name="Roest Crollius H."/>
            <person name="Montfort J."/>
            <person name="Robinson-Rechavi M."/>
            <person name="Bucao C."/>
            <person name="Bouchez O."/>
            <person name="Gislard M."/>
            <person name="Lluch J."/>
            <person name="Milhes M."/>
            <person name="Lampietro C."/>
            <person name="Lopez Roques C."/>
            <person name="Donnadieu C."/>
            <person name="Braasch I."/>
            <person name="Desvignes T."/>
            <person name="Postlethwait J."/>
            <person name="Bobe J."/>
            <person name="Guiguen Y."/>
        </authorList>
    </citation>
    <scope>NUCLEOTIDE SEQUENCE</scope>
    <source>
        <strain evidence="11">M-15738</strain>
        <tissue evidence="11">Blood</tissue>
    </source>
</reference>
<keyword evidence="12" id="KW-1185">Reference proteome</keyword>
<sequence>MIREFRQSWSLRLRRRGRTAPDLLKLITYLLIGFVEMANEPLFVNVSKWISENENAFLPPVCNKLMHFRQLNIMFVGGPNTRKDYHIEEGEELFYQIHGDMCLKIVENGKHKDIHIREGERQAKTVGLVVERRRLLTEKDALRYYVDNSTEILWERWFHCKNLGTQLVPVIKEFFASEEHRTGKPNPADPPKKAPFPLNTVSVMAPFRFKDRVDGLGADIASGKPVDMFGPEFETEVLLLGPGETNTTKHETDRWIWQLEGSSEVTLNGEKFNLTMGDSVLIPEKNEYHWKRSKDCISLFVAQDNDRKKPF</sequence>
<comment type="subunit">
    <text evidence="10">Monomer.</text>
</comment>
<dbReference type="HAMAP" id="MF_00825">
    <property type="entry name" value="3_HAO"/>
    <property type="match status" value="1"/>
</dbReference>
<dbReference type="AlphaFoldDB" id="A0AAV6FYC9"/>
<comment type="subcellular location">
    <subcellularLocation>
        <location evidence="10">Cytoplasm</location>
    </subcellularLocation>
</comment>
<feature type="binding site" evidence="10">
    <location>
        <position position="82"/>
    </location>
    <ligand>
        <name>O2</name>
        <dbReference type="ChEBI" id="CHEBI:15379"/>
    </ligand>
</feature>
<comment type="catalytic activity">
    <reaction evidence="9 10">
        <text>3-hydroxyanthranilate + O2 = (2Z,4Z)-2-amino-3-carboxymuconate 6-semialdehyde</text>
        <dbReference type="Rhea" id="RHEA:17953"/>
        <dbReference type="ChEBI" id="CHEBI:15379"/>
        <dbReference type="ChEBI" id="CHEBI:36559"/>
        <dbReference type="ChEBI" id="CHEBI:77612"/>
        <dbReference type="EC" id="1.13.11.6"/>
    </reaction>
</comment>
<dbReference type="GO" id="GO:0008198">
    <property type="term" value="F:ferrous iron binding"/>
    <property type="evidence" value="ECO:0007669"/>
    <property type="project" value="UniProtKB-UniRule"/>
</dbReference>
<comment type="caution">
    <text evidence="11">The sequence shown here is derived from an EMBL/GenBank/DDBJ whole genome shotgun (WGS) entry which is preliminary data.</text>
</comment>
<evidence type="ECO:0000256" key="10">
    <source>
        <dbReference type="HAMAP-Rule" id="MF_03019"/>
    </source>
</evidence>
<dbReference type="InterPro" id="IPR014710">
    <property type="entry name" value="RmlC-like_jellyroll"/>
</dbReference>
<evidence type="ECO:0000256" key="7">
    <source>
        <dbReference type="ARBA" id="ARBA00023002"/>
    </source>
</evidence>
<evidence type="ECO:0000256" key="3">
    <source>
        <dbReference type="ARBA" id="ARBA00022490"/>
    </source>
</evidence>
<dbReference type="PANTHER" id="PTHR15497:SF1">
    <property type="entry name" value="3-HYDROXYANTHRANILATE 3,4-DIOXYGENASE"/>
    <property type="match status" value="1"/>
</dbReference>
<evidence type="ECO:0000256" key="9">
    <source>
        <dbReference type="ARBA" id="ARBA00052793"/>
    </source>
</evidence>
<comment type="caution">
    <text evidence="10">Lacks conserved residue(s) required for the propagation of feature annotation.</text>
</comment>
<keyword evidence="7 10" id="KW-0560">Oxidoreductase</keyword>
<accession>A0AAV6FYC9</accession>
<evidence type="ECO:0000256" key="2">
    <source>
        <dbReference type="ARBA" id="ARBA00002752"/>
    </source>
</evidence>
<dbReference type="Proteomes" id="UP000823561">
    <property type="component" value="Chromosome 18"/>
</dbReference>
<proteinExistence type="inferred from homology"/>
<dbReference type="GO" id="GO:0034354">
    <property type="term" value="P:'de novo' NAD+ biosynthetic process from L-tryptophan"/>
    <property type="evidence" value="ECO:0007669"/>
    <property type="project" value="UniProtKB-UniRule"/>
</dbReference>
<gene>
    <name evidence="10" type="primary">HAAO</name>
    <name evidence="11" type="ORF">AALO_G00235340</name>
</gene>
<evidence type="ECO:0000313" key="11">
    <source>
        <dbReference type="EMBL" id="KAG5266716.1"/>
    </source>
</evidence>
<dbReference type="SUPFAM" id="SSF51182">
    <property type="entry name" value="RmlC-like cupins"/>
    <property type="match status" value="2"/>
</dbReference>
<dbReference type="GO" id="GO:0043420">
    <property type="term" value="P:anthranilate metabolic process"/>
    <property type="evidence" value="ECO:0007669"/>
    <property type="project" value="UniProtKB-UniRule"/>
</dbReference>
<comment type="function">
    <text evidence="2 10">Catalyzes the oxidative ring opening of 3-hydroxyanthranilate to 2-amino-3-carboxymuconate semialdehyde, which spontaneously cyclizes to quinolinate.</text>
</comment>
<keyword evidence="5" id="KW-0479">Metal-binding</keyword>
<dbReference type="EC" id="1.13.11.6" evidence="10"/>
<feature type="region of interest" description="Domain A (catalytic)" evidence="10">
    <location>
        <begin position="1"/>
        <end position="201"/>
    </location>
</feature>
<dbReference type="Gene3D" id="2.60.120.10">
    <property type="entry name" value="Jelly Rolls"/>
    <property type="match status" value="1"/>
</dbReference>
<comment type="cofactor">
    <cofactor evidence="1">
        <name>Fe(2+)</name>
        <dbReference type="ChEBI" id="CHEBI:29033"/>
    </cofactor>
</comment>
<feature type="binding site" evidence="10">
    <location>
        <position position="131"/>
    </location>
    <ligand>
        <name>substrate</name>
    </ligand>
</feature>
<dbReference type="Pfam" id="PF06052">
    <property type="entry name" value="3-HAO"/>
    <property type="match status" value="1"/>
</dbReference>
<dbReference type="GO" id="GO:0000334">
    <property type="term" value="F:3-hydroxyanthranilate 3,4-dioxygenase activity"/>
    <property type="evidence" value="ECO:0007669"/>
    <property type="project" value="UniProtKB-UniRule"/>
</dbReference>